<accession>A0A5W7SAU6</accession>
<dbReference type="EMBL" id="AAHMLI010000034">
    <property type="protein sequence ID" value="EBX8630048.1"/>
    <property type="molecule type" value="Genomic_DNA"/>
</dbReference>
<reference evidence="1" key="1">
    <citation type="submission" date="2018-07" db="EMBL/GenBank/DDBJ databases">
        <authorList>
            <person name="Ashton P.M."/>
            <person name="Dallman T."/>
            <person name="Nair S."/>
            <person name="De Pinna E."/>
            <person name="Peters T."/>
            <person name="Grant K."/>
        </authorList>
    </citation>
    <scope>NUCLEOTIDE SEQUENCE</scope>
    <source>
        <strain evidence="1">242348</strain>
    </source>
</reference>
<name>A0A5W7SAU6_SALET</name>
<evidence type="ECO:0000313" key="1">
    <source>
        <dbReference type="EMBL" id="EBX8630048.1"/>
    </source>
</evidence>
<dbReference type="GO" id="GO:0051607">
    <property type="term" value="P:defense response to virus"/>
    <property type="evidence" value="ECO:0007669"/>
    <property type="project" value="UniProtKB-KW"/>
</dbReference>
<organism evidence="1">
    <name type="scientific">Salmonella enterica subsp. enterica serovar Kintambo</name>
    <dbReference type="NCBI Taxonomy" id="1192730"/>
    <lineage>
        <taxon>Bacteria</taxon>
        <taxon>Pseudomonadati</taxon>
        <taxon>Pseudomonadota</taxon>
        <taxon>Gammaproteobacteria</taxon>
        <taxon>Enterobacterales</taxon>
        <taxon>Enterobacteriaceae</taxon>
        <taxon>Salmonella</taxon>
    </lineage>
</organism>
<proteinExistence type="predicted"/>
<dbReference type="AlphaFoldDB" id="A0A5W7SAU6"/>
<gene>
    <name evidence="1" type="ORF">DTU03_21460</name>
</gene>
<sequence>MRTINFAGTIIALEPLTVMIKGAVASSGHRLPRNGGFSAAPYFPGSSIRGAIRHAAHQVVVKRVTEENNGTIPFDLADHFMLAQGVDIANRATVIRSGEIDASVMIRTRNPLISLFGRWGITGKVGIGNAVPVEQDKWAMFGGGSRTVMFERDESLIDLLEPEQIARLKRIVNEQAVASIDIQAIKTEQAALKKILKTADKEGAQELREKIRVLDEDIKARKDEKSEARESIRRPLDPYEAFTAGAELNHRMVIKHATDIEAGLFIMALIHFASNPRLGGHKGHNCGLVEAHWQLTTWKSGELTPVYLGEISITQKGVKIVGSEIETMLKSFSEADSKDLDFRVY</sequence>
<protein>
    <submittedName>
        <fullName evidence="1">CRISPR-associated protein Csf2</fullName>
    </submittedName>
</protein>
<comment type="caution">
    <text evidence="1">The sequence shown here is derived from an EMBL/GenBank/DDBJ whole genome shotgun (WGS) entry which is preliminary data.</text>
</comment>